<dbReference type="InterPro" id="IPR011990">
    <property type="entry name" value="TPR-like_helical_dom_sf"/>
</dbReference>
<dbReference type="EMBL" id="QVIA01000001">
    <property type="protein sequence ID" value="RGC35487.1"/>
    <property type="molecule type" value="Genomic_DNA"/>
</dbReference>
<name>A0A3E2X1W9_9FIRM</name>
<protein>
    <recommendedName>
        <fullName evidence="1">MalT-like winged helix domain-containing protein</fullName>
    </recommendedName>
</protein>
<dbReference type="SMART" id="SM00028">
    <property type="entry name" value="TPR"/>
    <property type="match status" value="5"/>
</dbReference>
<dbReference type="SUPFAM" id="SSF48452">
    <property type="entry name" value="TPR-like"/>
    <property type="match status" value="3"/>
</dbReference>
<dbReference type="PANTHER" id="PTHR35807">
    <property type="entry name" value="TRANSCRIPTIONAL REGULATOR REDD-RELATED"/>
    <property type="match status" value="1"/>
</dbReference>
<dbReference type="Gene3D" id="1.25.40.10">
    <property type="entry name" value="Tetratricopeptide repeat domain"/>
    <property type="match status" value="1"/>
</dbReference>
<gene>
    <name evidence="2" type="ORF">DWX41_00380</name>
</gene>
<proteinExistence type="predicted"/>
<dbReference type="SUPFAM" id="SSF46894">
    <property type="entry name" value="C-terminal effector domain of the bipartite response regulators"/>
    <property type="match status" value="1"/>
</dbReference>
<comment type="caution">
    <text evidence="2">The sequence shown here is derived from an EMBL/GenBank/DDBJ whole genome shotgun (WGS) entry which is preliminary data.</text>
</comment>
<dbReference type="AlphaFoldDB" id="A0A3E2X1W9"/>
<dbReference type="Proteomes" id="UP000261111">
    <property type="component" value="Unassembled WGS sequence"/>
</dbReference>
<dbReference type="GO" id="GO:0003677">
    <property type="term" value="F:DNA binding"/>
    <property type="evidence" value="ECO:0007669"/>
    <property type="project" value="InterPro"/>
</dbReference>
<dbReference type="RefSeq" id="WP_117440555.1">
    <property type="nucleotide sequence ID" value="NZ_QVIA01000001.1"/>
</dbReference>
<dbReference type="PANTHER" id="PTHR35807:SF2">
    <property type="entry name" value="TRANSCRIPTIONAL ACTIVATOR DOMAIN"/>
    <property type="match status" value="1"/>
</dbReference>
<dbReference type="InterPro" id="IPR027417">
    <property type="entry name" value="P-loop_NTPase"/>
</dbReference>
<dbReference type="InterPro" id="IPR016032">
    <property type="entry name" value="Sig_transdc_resp-reg_C-effctor"/>
</dbReference>
<dbReference type="SUPFAM" id="SSF52540">
    <property type="entry name" value="P-loop containing nucleoside triphosphate hydrolases"/>
    <property type="match status" value="1"/>
</dbReference>
<evidence type="ECO:0000259" key="1">
    <source>
        <dbReference type="Pfam" id="PF25873"/>
    </source>
</evidence>
<organism evidence="2 3">
    <name type="scientific">Hungatella hathewayi</name>
    <dbReference type="NCBI Taxonomy" id="154046"/>
    <lineage>
        <taxon>Bacteria</taxon>
        <taxon>Bacillati</taxon>
        <taxon>Bacillota</taxon>
        <taxon>Clostridia</taxon>
        <taxon>Lachnospirales</taxon>
        <taxon>Lachnospiraceae</taxon>
        <taxon>Hungatella</taxon>
    </lineage>
</organism>
<dbReference type="InterPro" id="IPR019734">
    <property type="entry name" value="TPR_rpt"/>
</dbReference>
<dbReference type="Gene3D" id="1.10.10.10">
    <property type="entry name" value="Winged helix-like DNA-binding domain superfamily/Winged helix DNA-binding domain"/>
    <property type="match status" value="1"/>
</dbReference>
<evidence type="ECO:0000313" key="3">
    <source>
        <dbReference type="Proteomes" id="UP000261111"/>
    </source>
</evidence>
<dbReference type="GO" id="GO:0006355">
    <property type="term" value="P:regulation of DNA-templated transcription"/>
    <property type="evidence" value="ECO:0007669"/>
    <property type="project" value="InterPro"/>
</dbReference>
<evidence type="ECO:0000313" key="2">
    <source>
        <dbReference type="EMBL" id="RGC35487.1"/>
    </source>
</evidence>
<dbReference type="GeneID" id="93336313"/>
<dbReference type="InterPro" id="IPR059106">
    <property type="entry name" value="WHD_MalT"/>
</dbReference>
<feature type="domain" description="MalT-like winged helix" evidence="1">
    <location>
        <begin position="259"/>
        <end position="332"/>
    </location>
</feature>
<sequence>MKSLQTDDKNTAESSDAASGYLRESLYNKLESHRNVSLIGIFANSGFGKTVLMYSYLLHYNINNIWCGIDSIIRYDAHLLSNIRKEVLELLPEESDTPYSPKELSAEDEIDSIISKLNALTAPLFIVFDNYHMTSAQSDIHKFIARVIEAANPLVTIVIMGKQRPDFSLPLLKSKKRYYELDADDLAFSRRETEDYFNNYNNLNLKPYELDWIYEITQGWPASYQLILEYIQKFPNPKRNRLDFHLLSNVPDIFDYLSNEVFECETEEIKDFMLKTSLMTELEPDIVDHFLEINRGEEIIRYLLDNHAFVYKNEYGAVRYHKLFRQFLYERYYHFNAGKMSQQHNKLTEIYMQRHSYILAFAHAVASNDYKSATKIIKLIGHRYNAMQFINVIDGHLEEISPKLLFSNTSLFLARCIPESILIEFIDPLNDAIHTAEMNQNIFLLSNLQNRLGTFYYHTGRISEAKEMFEKSYQNATEFNDYALIACNLQLIAECHICMGSYEKSLEYARQALFISERHHIVIMQVHTLEVLTRLYIALKDYGQAEFYLSQAFGLAEEEPFISFWLLTDKSTLLTEKKEYDAAIIWAKKSIDSVIEYSDGYDIALSYLTLGNAYLQSGKFRQAEWSLNIAYESCLKCGYLHYSIVKKQLELYTLMDEADRIRSKKQELSEICRKYKYEWVMDISAEGSDSDFMEPSDQEDLKISTLGSFHIVLNGKDINIKRNSSLRILQFLIVNRKHKINKDIIIDAVFPGIMYDNANHFNVALSVLRKALEPDLKSGKNSKYILRTKECYQLSSNGISLDIDEFDDVCNCIMNRKDVIDESLLNKLDLLYKGDFFEEYPYEPFLEIEREKINVKYIHTLKHIANFFKDKKDYLKGQDYYEKILAIEPYMEDIYFEYIDMLLASHAVFQAKNIAKKMTDCLEKELKVPVKDKINKLFEEYHFTFDA</sequence>
<dbReference type="InterPro" id="IPR051677">
    <property type="entry name" value="AfsR-DnrI-RedD_regulator"/>
</dbReference>
<accession>A0A3E2X1W9</accession>
<dbReference type="Pfam" id="PF13424">
    <property type="entry name" value="TPR_12"/>
    <property type="match status" value="1"/>
</dbReference>
<dbReference type="Pfam" id="PF25873">
    <property type="entry name" value="WHD_MalT"/>
    <property type="match status" value="1"/>
</dbReference>
<reference evidence="2 3" key="1">
    <citation type="submission" date="2018-08" db="EMBL/GenBank/DDBJ databases">
        <title>A genome reference for cultivated species of the human gut microbiota.</title>
        <authorList>
            <person name="Zou Y."/>
            <person name="Xue W."/>
            <person name="Luo G."/>
        </authorList>
    </citation>
    <scope>NUCLEOTIDE SEQUENCE [LARGE SCALE GENOMIC DNA]</scope>
    <source>
        <strain evidence="2 3">AF19-21</strain>
    </source>
</reference>
<dbReference type="InterPro" id="IPR036388">
    <property type="entry name" value="WH-like_DNA-bd_sf"/>
</dbReference>